<sequence>MAARINIEDLPDDILDTLDIPHNGDGKKQRSWDINPKILAMADIIKVLQKYKLTKRQSGDLLRKVIEELNRDARVYRKAQENYANRKREEERE</sequence>
<dbReference type="EMBL" id="MT144712">
    <property type="protein sequence ID" value="QJH98034.1"/>
    <property type="molecule type" value="Genomic_DNA"/>
</dbReference>
<evidence type="ECO:0000256" key="1">
    <source>
        <dbReference type="SAM" id="Coils"/>
    </source>
</evidence>
<reference evidence="3" key="1">
    <citation type="submission" date="2020-03" db="EMBL/GenBank/DDBJ databases">
        <title>The deep terrestrial virosphere.</title>
        <authorList>
            <person name="Holmfeldt K."/>
            <person name="Nilsson E."/>
            <person name="Simone D."/>
            <person name="Lopez-Fernandez M."/>
            <person name="Wu X."/>
            <person name="de Brujin I."/>
            <person name="Lundin D."/>
            <person name="Andersson A."/>
            <person name="Bertilsson S."/>
            <person name="Dopson M."/>
        </authorList>
    </citation>
    <scope>NUCLEOTIDE SEQUENCE</scope>
    <source>
        <strain evidence="3">MM415A00250</strain>
        <strain evidence="2">MM415B01475</strain>
        <strain evidence="4">TM448B01180</strain>
    </source>
</reference>
<dbReference type="EMBL" id="MT141316">
    <property type="protein sequence ID" value="QJA58289.1"/>
    <property type="molecule type" value="Genomic_DNA"/>
</dbReference>
<evidence type="ECO:0000313" key="2">
    <source>
        <dbReference type="EMBL" id="QJA58289.1"/>
    </source>
</evidence>
<accession>A0A6M3KQT2</accession>
<feature type="coiled-coil region" evidence="1">
    <location>
        <begin position="66"/>
        <end position="93"/>
    </location>
</feature>
<name>A0A6M3KQT2_9ZZZZ</name>
<keyword evidence="1" id="KW-0175">Coiled coil</keyword>
<dbReference type="AlphaFoldDB" id="A0A6M3KQT2"/>
<evidence type="ECO:0000313" key="3">
    <source>
        <dbReference type="EMBL" id="QJA83854.1"/>
    </source>
</evidence>
<proteinExistence type="predicted"/>
<dbReference type="EMBL" id="MT142519">
    <property type="protein sequence ID" value="QJA83854.1"/>
    <property type="molecule type" value="Genomic_DNA"/>
</dbReference>
<organism evidence="3">
    <name type="scientific">viral metagenome</name>
    <dbReference type="NCBI Taxonomy" id="1070528"/>
    <lineage>
        <taxon>unclassified sequences</taxon>
        <taxon>metagenomes</taxon>
        <taxon>organismal metagenomes</taxon>
    </lineage>
</organism>
<gene>
    <name evidence="3" type="ORF">MM415A00250_0032</name>
    <name evidence="2" type="ORF">MM415B01475_0025</name>
    <name evidence="4" type="ORF">TM448B01180_0025</name>
</gene>
<evidence type="ECO:0000313" key="4">
    <source>
        <dbReference type="EMBL" id="QJH98034.1"/>
    </source>
</evidence>
<protein>
    <submittedName>
        <fullName evidence="3">Uncharacterized protein</fullName>
    </submittedName>
</protein>